<dbReference type="SUPFAM" id="SSF56935">
    <property type="entry name" value="Porins"/>
    <property type="match status" value="1"/>
</dbReference>
<dbReference type="EMBL" id="QSFT01000002">
    <property type="protein sequence ID" value="RHA78612.1"/>
    <property type="molecule type" value="Genomic_DNA"/>
</dbReference>
<dbReference type="AlphaFoldDB" id="A0A413T4H6"/>
<dbReference type="Proteomes" id="UP000283855">
    <property type="component" value="Unassembled WGS sequence"/>
</dbReference>
<dbReference type="RefSeq" id="WP_008142681.1">
    <property type="nucleotide sequence ID" value="NZ_CABJGD010000002.1"/>
</dbReference>
<reference evidence="1 2" key="1">
    <citation type="submission" date="2018-08" db="EMBL/GenBank/DDBJ databases">
        <title>A genome reference for cultivated species of the human gut microbiota.</title>
        <authorList>
            <person name="Zou Y."/>
            <person name="Xue W."/>
            <person name="Luo G."/>
        </authorList>
    </citation>
    <scope>NUCLEOTIDE SEQUENCE [LARGE SCALE GENOMIC DNA]</scope>
    <source>
        <strain evidence="1 2">AM42-38</strain>
    </source>
</reference>
<dbReference type="GeneID" id="78406663"/>
<gene>
    <name evidence="1" type="ORF">DW921_01300</name>
</gene>
<comment type="caution">
    <text evidence="1">The sequence shown here is derived from an EMBL/GenBank/DDBJ whole genome shotgun (WGS) entry which is preliminary data.</text>
</comment>
<evidence type="ECO:0000313" key="1">
    <source>
        <dbReference type="EMBL" id="RHA78612.1"/>
    </source>
</evidence>
<evidence type="ECO:0008006" key="3">
    <source>
        <dbReference type="Google" id="ProtNLM"/>
    </source>
</evidence>
<protein>
    <recommendedName>
        <fullName evidence="3">Outer membrane protein beta-barrel domain-containing protein</fullName>
    </recommendedName>
</protein>
<proteinExistence type="predicted"/>
<dbReference type="Gene3D" id="2.40.160.20">
    <property type="match status" value="1"/>
</dbReference>
<sequence>MMTRLMSFLLLAGCTSLASQAVNPKSSDTPALQVSTSQLKNSRFHIVLDYHYNLGLSQRIGSQTQGRNETYRMGGNSLHLTALYDFTEKFSAGAGIGADRYTNTDFNTFPVYAAFRYRPLSRIPAAYVYTNAGYGLFKSVNIYAGWVGDLGIGYQYMLRKHFGLNFQLGYNLKEFAGIESYAYDPSTGQTTFLGKKSAVRHSVSFGFGLVF</sequence>
<evidence type="ECO:0000313" key="2">
    <source>
        <dbReference type="Proteomes" id="UP000283855"/>
    </source>
</evidence>
<organism evidence="1 2">
    <name type="scientific">Phocaeicola coprophilus</name>
    <dbReference type="NCBI Taxonomy" id="387090"/>
    <lineage>
        <taxon>Bacteria</taxon>
        <taxon>Pseudomonadati</taxon>
        <taxon>Bacteroidota</taxon>
        <taxon>Bacteroidia</taxon>
        <taxon>Bacteroidales</taxon>
        <taxon>Bacteroidaceae</taxon>
        <taxon>Phocaeicola</taxon>
    </lineage>
</organism>
<name>A0A413T4H6_9BACT</name>
<accession>A0A413T4H6</accession>